<accession>A0A5B7GR03</accession>
<evidence type="ECO:0000313" key="2">
    <source>
        <dbReference type="Proteomes" id="UP000324222"/>
    </source>
</evidence>
<dbReference type="AlphaFoldDB" id="A0A5B7GR03"/>
<keyword evidence="2" id="KW-1185">Reference proteome</keyword>
<dbReference type="Proteomes" id="UP000324222">
    <property type="component" value="Unassembled WGS sequence"/>
</dbReference>
<protein>
    <submittedName>
        <fullName evidence="1">Uncharacterized protein</fullName>
    </submittedName>
</protein>
<sequence>MVVRVGVAVEPTLASSPKEIRSYSESPGGHSYGNYVSKGETAIAWPSKMNPAVWRHVPGPARAGAYPEVKSSCLSSNEMNSASICVLPRACAPYSSCAPRGASHHNSAASTLVVTTTLLPQPPSCQR</sequence>
<dbReference type="EMBL" id="VSRR010016617">
    <property type="protein sequence ID" value="MPC59498.1"/>
    <property type="molecule type" value="Genomic_DNA"/>
</dbReference>
<name>A0A5B7GR03_PORTR</name>
<proteinExistence type="predicted"/>
<organism evidence="1 2">
    <name type="scientific">Portunus trituberculatus</name>
    <name type="common">Swimming crab</name>
    <name type="synonym">Neptunus trituberculatus</name>
    <dbReference type="NCBI Taxonomy" id="210409"/>
    <lineage>
        <taxon>Eukaryota</taxon>
        <taxon>Metazoa</taxon>
        <taxon>Ecdysozoa</taxon>
        <taxon>Arthropoda</taxon>
        <taxon>Crustacea</taxon>
        <taxon>Multicrustacea</taxon>
        <taxon>Malacostraca</taxon>
        <taxon>Eumalacostraca</taxon>
        <taxon>Eucarida</taxon>
        <taxon>Decapoda</taxon>
        <taxon>Pleocyemata</taxon>
        <taxon>Brachyura</taxon>
        <taxon>Eubrachyura</taxon>
        <taxon>Portunoidea</taxon>
        <taxon>Portunidae</taxon>
        <taxon>Portuninae</taxon>
        <taxon>Portunus</taxon>
    </lineage>
</organism>
<reference evidence="1 2" key="1">
    <citation type="submission" date="2019-05" db="EMBL/GenBank/DDBJ databases">
        <title>Another draft genome of Portunus trituberculatus and its Hox gene families provides insights of decapod evolution.</title>
        <authorList>
            <person name="Jeong J.-H."/>
            <person name="Song I."/>
            <person name="Kim S."/>
            <person name="Choi T."/>
            <person name="Kim D."/>
            <person name="Ryu S."/>
            <person name="Kim W."/>
        </authorList>
    </citation>
    <scope>NUCLEOTIDE SEQUENCE [LARGE SCALE GENOMIC DNA]</scope>
    <source>
        <tissue evidence="1">Muscle</tissue>
    </source>
</reference>
<gene>
    <name evidence="1" type="ORF">E2C01_053518</name>
</gene>
<evidence type="ECO:0000313" key="1">
    <source>
        <dbReference type="EMBL" id="MPC59498.1"/>
    </source>
</evidence>
<comment type="caution">
    <text evidence="1">The sequence shown here is derived from an EMBL/GenBank/DDBJ whole genome shotgun (WGS) entry which is preliminary data.</text>
</comment>